<dbReference type="RefSeq" id="WP_238462897.1">
    <property type="nucleotide sequence ID" value="NZ_JAKLJA010000004.1"/>
</dbReference>
<dbReference type="Proteomes" id="UP001139308">
    <property type="component" value="Unassembled WGS sequence"/>
</dbReference>
<keyword evidence="2" id="KW-1185">Reference proteome</keyword>
<dbReference type="EMBL" id="JAKLJA010000004">
    <property type="protein sequence ID" value="MCG5073149.1"/>
    <property type="molecule type" value="Genomic_DNA"/>
</dbReference>
<gene>
    <name evidence="1" type="ORF">L5014_07190</name>
</gene>
<organism evidence="1 2">
    <name type="scientific">Paraburkholderia tagetis</name>
    <dbReference type="NCBI Taxonomy" id="2913261"/>
    <lineage>
        <taxon>Bacteria</taxon>
        <taxon>Pseudomonadati</taxon>
        <taxon>Pseudomonadota</taxon>
        <taxon>Betaproteobacteria</taxon>
        <taxon>Burkholderiales</taxon>
        <taxon>Burkholderiaceae</taxon>
        <taxon>Paraburkholderia</taxon>
    </lineage>
</organism>
<protein>
    <submittedName>
        <fullName evidence="1">Uncharacterized protein</fullName>
    </submittedName>
</protein>
<reference evidence="1" key="1">
    <citation type="submission" date="2022-01" db="EMBL/GenBank/DDBJ databases">
        <title>Genome sequence and assembly of Parabukholderia sp. RG36.</title>
        <authorList>
            <person name="Chhetri G."/>
        </authorList>
    </citation>
    <scope>NUCLEOTIDE SEQUENCE</scope>
    <source>
        <strain evidence="1">RG36</strain>
    </source>
</reference>
<dbReference type="AlphaFoldDB" id="A0A9X1UE03"/>
<name>A0A9X1UE03_9BURK</name>
<proteinExistence type="predicted"/>
<sequence>MPLLKTPHRRIERTALVQTLSLSITGFIATRRTSWKPPTSEPWNAIAAGNEFKV</sequence>
<evidence type="ECO:0000313" key="1">
    <source>
        <dbReference type="EMBL" id="MCG5073149.1"/>
    </source>
</evidence>
<accession>A0A9X1UE03</accession>
<evidence type="ECO:0000313" key="2">
    <source>
        <dbReference type="Proteomes" id="UP001139308"/>
    </source>
</evidence>
<comment type="caution">
    <text evidence="1">The sequence shown here is derived from an EMBL/GenBank/DDBJ whole genome shotgun (WGS) entry which is preliminary data.</text>
</comment>